<dbReference type="EMBL" id="BGZK01000134">
    <property type="protein sequence ID" value="GBP21959.1"/>
    <property type="molecule type" value="Genomic_DNA"/>
</dbReference>
<keyword evidence="3" id="KW-1185">Reference proteome</keyword>
<dbReference type="CDD" id="cd22744">
    <property type="entry name" value="OTU"/>
    <property type="match status" value="1"/>
</dbReference>
<proteinExistence type="predicted"/>
<dbReference type="InterPro" id="IPR003323">
    <property type="entry name" value="OTU_dom"/>
</dbReference>
<gene>
    <name evidence="2" type="ORF">EVAR_7176_1</name>
</gene>
<dbReference type="PROSITE" id="PS50802">
    <property type="entry name" value="OTU"/>
    <property type="match status" value="1"/>
</dbReference>
<reference evidence="2 3" key="1">
    <citation type="journal article" date="2019" name="Commun. Biol.">
        <title>The bagworm genome reveals a unique fibroin gene that provides high tensile strength.</title>
        <authorList>
            <person name="Kono N."/>
            <person name="Nakamura H."/>
            <person name="Ohtoshi R."/>
            <person name="Tomita M."/>
            <person name="Numata K."/>
            <person name="Arakawa K."/>
        </authorList>
    </citation>
    <scope>NUCLEOTIDE SEQUENCE [LARGE SCALE GENOMIC DNA]</scope>
</reference>
<sequence>MRPIFEQRRQEFTISLDNLFDIAYADALQLIKINEDRIFLEEQREPGRSGHLAGVDKKLTNKEEKARLRMIKEQKRRANYYASLTASTSSYQEKSSSDYELMDVMDFKTICPPQLRSHCPILIKDTVAVHWDGKLLLALDVHKSKEERLPIAILYGDKKQLIAVPKLDNSTGSEQAQAVWNAVTDWNLEDKTPLKIDDNLNITSKEDEEATSDLEIDTIFGDSAFICGCKLIGIRKRKPQPTMEEYTIIKIKGDGNCLYRAIAHQINNLLGLTFDHKMVRKDLARFVQENQNDQRIRLALTNNIVDEDLPNQTLEEKIETYIKKQFTDGFWGSEDILIAAAEYYLVNVNQVTNH</sequence>
<dbReference type="Proteomes" id="UP000299102">
    <property type="component" value="Unassembled WGS sequence"/>
</dbReference>
<organism evidence="2 3">
    <name type="scientific">Eumeta variegata</name>
    <name type="common">Bagworm moth</name>
    <name type="synonym">Eumeta japonica</name>
    <dbReference type="NCBI Taxonomy" id="151549"/>
    <lineage>
        <taxon>Eukaryota</taxon>
        <taxon>Metazoa</taxon>
        <taxon>Ecdysozoa</taxon>
        <taxon>Arthropoda</taxon>
        <taxon>Hexapoda</taxon>
        <taxon>Insecta</taxon>
        <taxon>Pterygota</taxon>
        <taxon>Neoptera</taxon>
        <taxon>Endopterygota</taxon>
        <taxon>Lepidoptera</taxon>
        <taxon>Glossata</taxon>
        <taxon>Ditrysia</taxon>
        <taxon>Tineoidea</taxon>
        <taxon>Psychidae</taxon>
        <taxon>Oiketicinae</taxon>
        <taxon>Eumeta</taxon>
    </lineage>
</organism>
<dbReference type="Gene3D" id="3.90.70.80">
    <property type="match status" value="1"/>
</dbReference>
<dbReference type="GO" id="GO:0004843">
    <property type="term" value="F:cysteine-type deubiquitinase activity"/>
    <property type="evidence" value="ECO:0007669"/>
    <property type="project" value="TreeGrafter"/>
</dbReference>
<evidence type="ECO:0000313" key="3">
    <source>
        <dbReference type="Proteomes" id="UP000299102"/>
    </source>
</evidence>
<dbReference type="InterPro" id="IPR038765">
    <property type="entry name" value="Papain-like_cys_pep_sf"/>
</dbReference>
<dbReference type="Pfam" id="PF02338">
    <property type="entry name" value="OTU"/>
    <property type="match status" value="1"/>
</dbReference>
<evidence type="ECO:0000313" key="2">
    <source>
        <dbReference type="EMBL" id="GBP21959.1"/>
    </source>
</evidence>
<dbReference type="SUPFAM" id="SSF54001">
    <property type="entry name" value="Cysteine proteinases"/>
    <property type="match status" value="1"/>
</dbReference>
<evidence type="ECO:0000259" key="1">
    <source>
        <dbReference type="PROSITE" id="PS50802"/>
    </source>
</evidence>
<dbReference type="PANTHER" id="PTHR12419">
    <property type="entry name" value="OTU DOMAIN CONTAINING PROTEIN"/>
    <property type="match status" value="1"/>
</dbReference>
<protein>
    <submittedName>
        <fullName evidence="2">Ubiquitin thioesterase 232R</fullName>
    </submittedName>
</protein>
<dbReference type="InterPro" id="IPR050704">
    <property type="entry name" value="Peptidase_C85-like"/>
</dbReference>
<dbReference type="GO" id="GO:0016579">
    <property type="term" value="P:protein deubiquitination"/>
    <property type="evidence" value="ECO:0007669"/>
    <property type="project" value="TreeGrafter"/>
</dbReference>
<dbReference type="AlphaFoldDB" id="A0A4C1U6M2"/>
<comment type="caution">
    <text evidence="2">The sequence shown here is derived from an EMBL/GenBank/DDBJ whole genome shotgun (WGS) entry which is preliminary data.</text>
</comment>
<dbReference type="OrthoDB" id="6626714at2759"/>
<feature type="domain" description="OTU" evidence="1">
    <location>
        <begin position="246"/>
        <end position="354"/>
    </location>
</feature>
<accession>A0A4C1U6M2</accession>
<name>A0A4C1U6M2_EUMVA</name>